<protein>
    <submittedName>
        <fullName evidence="1">Uncharacterized protein</fullName>
    </submittedName>
</protein>
<comment type="caution">
    <text evidence="1">The sequence shown here is derived from an EMBL/GenBank/DDBJ whole genome shotgun (WGS) entry which is preliminary data.</text>
</comment>
<sequence>MDITDETVERAIQEMETVCDHIRKEILELPCKGTSLISDSPSDLLKDFLFLENESIECSGLRNLSSHSAVVVMEILKRSKNGPIDSSISENIKMLKCNSKRFDEMISWKPSIKQESMTPEEKKRKNEESRAQELADLEKKLNLYQEHFSYVSTSICGVPPPGFLKFNSLLRELMQPRFTKGANPWVEIQPNWYGPFLDVLESSGLLKRHEDAYNVMLLDLTDGFGN</sequence>
<dbReference type="AlphaFoldDB" id="A0AA88LAW9"/>
<keyword evidence="2" id="KW-1185">Reference proteome</keyword>
<accession>A0AA88LAW9</accession>
<reference evidence="1" key="1">
    <citation type="submission" date="2023-07" db="EMBL/GenBank/DDBJ databases">
        <title>Chromosome-level genome assembly of Artemia franciscana.</title>
        <authorList>
            <person name="Jo E."/>
        </authorList>
    </citation>
    <scope>NUCLEOTIDE SEQUENCE</scope>
    <source>
        <tissue evidence="1">Whole body</tissue>
    </source>
</reference>
<evidence type="ECO:0000313" key="2">
    <source>
        <dbReference type="Proteomes" id="UP001187531"/>
    </source>
</evidence>
<proteinExistence type="predicted"/>
<name>A0AA88LAW9_ARTSF</name>
<dbReference type="Proteomes" id="UP001187531">
    <property type="component" value="Unassembled WGS sequence"/>
</dbReference>
<gene>
    <name evidence="1" type="ORF">QYM36_005869</name>
</gene>
<evidence type="ECO:0000313" key="1">
    <source>
        <dbReference type="EMBL" id="KAK2718676.1"/>
    </source>
</evidence>
<organism evidence="1 2">
    <name type="scientific">Artemia franciscana</name>
    <name type="common">Brine shrimp</name>
    <name type="synonym">Artemia sanfranciscana</name>
    <dbReference type="NCBI Taxonomy" id="6661"/>
    <lineage>
        <taxon>Eukaryota</taxon>
        <taxon>Metazoa</taxon>
        <taxon>Ecdysozoa</taxon>
        <taxon>Arthropoda</taxon>
        <taxon>Crustacea</taxon>
        <taxon>Branchiopoda</taxon>
        <taxon>Anostraca</taxon>
        <taxon>Artemiidae</taxon>
        <taxon>Artemia</taxon>
    </lineage>
</organism>
<dbReference type="EMBL" id="JAVRJZ010000009">
    <property type="protein sequence ID" value="KAK2718676.1"/>
    <property type="molecule type" value="Genomic_DNA"/>
</dbReference>